<gene>
    <name evidence="1" type="ORF">SDC9_185670</name>
</gene>
<name>A0A645HHT3_9ZZZZ</name>
<dbReference type="AlphaFoldDB" id="A0A645HHT3"/>
<comment type="caution">
    <text evidence="1">The sequence shown here is derived from an EMBL/GenBank/DDBJ whole genome shotgun (WGS) entry which is preliminary data.</text>
</comment>
<dbReference type="EMBL" id="VSSQ01093211">
    <property type="protein sequence ID" value="MPN38146.1"/>
    <property type="molecule type" value="Genomic_DNA"/>
</dbReference>
<protein>
    <submittedName>
        <fullName evidence="1">Uncharacterized protein</fullName>
    </submittedName>
</protein>
<evidence type="ECO:0000313" key="1">
    <source>
        <dbReference type="EMBL" id="MPN38146.1"/>
    </source>
</evidence>
<reference evidence="1" key="1">
    <citation type="submission" date="2019-08" db="EMBL/GenBank/DDBJ databases">
        <authorList>
            <person name="Kucharzyk K."/>
            <person name="Murdoch R.W."/>
            <person name="Higgins S."/>
            <person name="Loffler F."/>
        </authorList>
    </citation>
    <scope>NUCLEOTIDE SEQUENCE</scope>
</reference>
<accession>A0A645HHT3</accession>
<proteinExistence type="predicted"/>
<sequence>MVVMLYVIKERSIKLVISTTSTVHDAFLVPSDDVAFMVAVPRPLASITALFVPAPSPVTTATLGLELVQVAFKYAFSFVE</sequence>
<organism evidence="1">
    <name type="scientific">bioreactor metagenome</name>
    <dbReference type="NCBI Taxonomy" id="1076179"/>
    <lineage>
        <taxon>unclassified sequences</taxon>
        <taxon>metagenomes</taxon>
        <taxon>ecological metagenomes</taxon>
    </lineage>
</organism>